<proteinExistence type="predicted"/>
<organism evidence="1 2">
    <name type="scientific">Filifactor villosus</name>
    <dbReference type="NCBI Taxonomy" id="29374"/>
    <lineage>
        <taxon>Bacteria</taxon>
        <taxon>Bacillati</taxon>
        <taxon>Bacillota</taxon>
        <taxon>Clostridia</taxon>
        <taxon>Peptostreptococcales</taxon>
        <taxon>Filifactoraceae</taxon>
        <taxon>Filifactor</taxon>
    </lineage>
</organism>
<comment type="caution">
    <text evidence="1">The sequence shown here is derived from an EMBL/GenBank/DDBJ whole genome shotgun (WGS) entry which is preliminary data.</text>
</comment>
<accession>A0ABV9QIW9</accession>
<protein>
    <submittedName>
        <fullName evidence="1">M55 family metallopeptidase</fullName>
    </submittedName>
</protein>
<name>A0ABV9QIW9_9FIRM</name>
<evidence type="ECO:0000313" key="1">
    <source>
        <dbReference type="EMBL" id="MFC4803737.1"/>
    </source>
</evidence>
<dbReference type="PIRSF" id="PIRSF015853">
    <property type="entry name" value="Pep_DppA"/>
    <property type="match status" value="1"/>
</dbReference>
<dbReference type="Pfam" id="PF04951">
    <property type="entry name" value="Peptidase_M55"/>
    <property type="match status" value="1"/>
</dbReference>
<evidence type="ECO:0000313" key="2">
    <source>
        <dbReference type="Proteomes" id="UP001595916"/>
    </source>
</evidence>
<dbReference type="SUPFAM" id="SSF63992">
    <property type="entry name" value="Dipeptide transport protein"/>
    <property type="match status" value="1"/>
</dbReference>
<dbReference type="EMBL" id="JBHSHL010000003">
    <property type="protein sequence ID" value="MFC4803737.1"/>
    <property type="molecule type" value="Genomic_DNA"/>
</dbReference>
<dbReference type="RefSeq" id="WP_379787187.1">
    <property type="nucleotide sequence ID" value="NZ_JBHSHL010000003.1"/>
</dbReference>
<dbReference type="InterPro" id="IPR007035">
    <property type="entry name" value="Peptidase_M55"/>
</dbReference>
<keyword evidence="2" id="KW-1185">Reference proteome</keyword>
<sequence length="261" mass="28834">MKLFISTDIEGICTVTNWEECDLEHPKFSAEQMSREVATACRAALDFGVEEVVVKDSHATGRNLIADMLPRGVKLIRGWSGGPPMMMEGLKEDFSATAYIGYHSSAGSNGNPLAHTISGAKVRALYLNDVLTSEFYLNHHFALHLGVPSIFLSGDKALCEEAQDQVPGLVTFAVKEGLGDATINLHPEDAIEGIYQGMKKALEDPAPLMKREEKIEARLDFIHHRTAYKASFFPGVRQVSPTEVRFEGNGYEIMRTLMFVL</sequence>
<gene>
    <name evidence="1" type="ORF">ACFO4R_01450</name>
</gene>
<dbReference type="InterPro" id="IPR027476">
    <property type="entry name" value="DppA_N"/>
</dbReference>
<dbReference type="InterPro" id="IPR036177">
    <property type="entry name" value="Peptidase_M55_sf"/>
</dbReference>
<dbReference type="Gene3D" id="3.40.50.10780">
    <property type="entry name" value="Dipeptide transport protein"/>
    <property type="match status" value="1"/>
</dbReference>
<dbReference type="Gene3D" id="3.30.1360.130">
    <property type="entry name" value="Dipeptide transport protein"/>
    <property type="match status" value="1"/>
</dbReference>
<dbReference type="Proteomes" id="UP001595916">
    <property type="component" value="Unassembled WGS sequence"/>
</dbReference>
<reference evidence="2" key="1">
    <citation type="journal article" date="2019" name="Int. J. Syst. Evol. Microbiol.">
        <title>The Global Catalogue of Microorganisms (GCM) 10K type strain sequencing project: providing services to taxonomists for standard genome sequencing and annotation.</title>
        <authorList>
            <consortium name="The Broad Institute Genomics Platform"/>
            <consortium name="The Broad Institute Genome Sequencing Center for Infectious Disease"/>
            <person name="Wu L."/>
            <person name="Ma J."/>
        </authorList>
    </citation>
    <scope>NUCLEOTIDE SEQUENCE [LARGE SCALE GENOMIC DNA]</scope>
    <source>
        <strain evidence="2">CCUG 46385</strain>
    </source>
</reference>